<evidence type="ECO:0000256" key="4">
    <source>
        <dbReference type="ARBA" id="ARBA00022759"/>
    </source>
</evidence>
<dbReference type="PROSITE" id="PS50994">
    <property type="entry name" value="INTEGRASE"/>
    <property type="match status" value="1"/>
</dbReference>
<keyword evidence="2" id="KW-0548">Nucleotidyltransferase</keyword>
<evidence type="ECO:0000256" key="6">
    <source>
        <dbReference type="ARBA" id="ARBA00022918"/>
    </source>
</evidence>
<feature type="domain" description="Integrase catalytic" evidence="8">
    <location>
        <begin position="196"/>
        <end position="327"/>
    </location>
</feature>
<accession>C8TDM5</accession>
<dbReference type="InterPro" id="IPR036397">
    <property type="entry name" value="RNaseH_sf"/>
</dbReference>
<dbReference type="GO" id="GO:0015074">
    <property type="term" value="P:DNA integration"/>
    <property type="evidence" value="ECO:0007669"/>
    <property type="project" value="InterPro"/>
</dbReference>
<evidence type="ECO:0000256" key="7">
    <source>
        <dbReference type="SAM" id="MobiDB-lite"/>
    </source>
</evidence>
<dbReference type="GO" id="GO:0016787">
    <property type="term" value="F:hydrolase activity"/>
    <property type="evidence" value="ECO:0007669"/>
    <property type="project" value="UniProtKB-KW"/>
</dbReference>
<reference evidence="9 10" key="1">
    <citation type="journal article" date="2007" name="Genome Res.">
        <title>Sequencing and analysis of chromosome 1 of Eimeria tenella reveals a unique segmental organization.</title>
        <authorList>
            <person name="Ling K.H."/>
            <person name="Rajandream M.A."/>
            <person name="Rivailler P."/>
            <person name="Ivens A."/>
            <person name="Yap S.J."/>
            <person name="Madeira A.M.B.N."/>
            <person name="Mungall K."/>
            <person name="Billington K."/>
            <person name="Yee W.Y."/>
            <person name="Bankier A.T."/>
            <person name="Carroll F."/>
            <person name="Durham A.M."/>
            <person name="Peters N."/>
            <person name="Loo S.S."/>
            <person name="Mat-Isa M.N."/>
            <person name="Novaes J."/>
            <person name="Quail M."/>
            <person name="Rosli R."/>
            <person name="Shamsudin M.N."/>
            <person name="Sobreira T.J.P."/>
            <person name="Tivey A.R."/>
            <person name="Wai S.F."/>
            <person name="White S."/>
            <person name="Wu X."/>
            <person name="Kerhornou A.X."/>
            <person name="Blake D."/>
            <person name="Mohamed R."/>
            <person name="Shirley M."/>
            <person name="Gruber A."/>
            <person name="Berriman M."/>
            <person name="Tomley F."/>
            <person name="Dear P.H."/>
            <person name="Wan K.L."/>
        </authorList>
    </citation>
    <scope>NUCLEOTIDE SEQUENCE [LARGE SCALE GENOMIC DNA]</scope>
    <source>
        <strain evidence="9 10">Houghton</strain>
    </source>
</reference>
<keyword evidence="3" id="KW-0540">Nuclease</keyword>
<evidence type="ECO:0000256" key="5">
    <source>
        <dbReference type="ARBA" id="ARBA00022801"/>
    </source>
</evidence>
<evidence type="ECO:0000256" key="3">
    <source>
        <dbReference type="ARBA" id="ARBA00022722"/>
    </source>
</evidence>
<keyword evidence="6" id="KW-0695">RNA-directed DNA polymerase</keyword>
<dbReference type="Proteomes" id="UP000243681">
    <property type="component" value="Chromosome 1"/>
</dbReference>
<keyword evidence="1" id="KW-0808">Transferase</keyword>
<dbReference type="InterPro" id="IPR001584">
    <property type="entry name" value="Integrase_cat-core"/>
</dbReference>
<dbReference type="SUPFAM" id="SSF53098">
    <property type="entry name" value="Ribonuclease H-like"/>
    <property type="match status" value="1"/>
</dbReference>
<dbReference type="EMBL" id="AM269894">
    <property type="protein sequence ID" value="CAK51361.1"/>
    <property type="molecule type" value="Genomic_DNA"/>
</dbReference>
<dbReference type="PANTHER" id="PTHR37984">
    <property type="entry name" value="PROTEIN CBG26694"/>
    <property type="match status" value="1"/>
</dbReference>
<organism evidence="9 10">
    <name type="scientific">Eimeria tenella</name>
    <name type="common">Coccidian parasite</name>
    <dbReference type="NCBI Taxonomy" id="5802"/>
    <lineage>
        <taxon>Eukaryota</taxon>
        <taxon>Sar</taxon>
        <taxon>Alveolata</taxon>
        <taxon>Apicomplexa</taxon>
        <taxon>Conoidasida</taxon>
        <taxon>Coccidia</taxon>
        <taxon>Eucoccidiorida</taxon>
        <taxon>Eimeriorina</taxon>
        <taxon>Eimeriidae</taxon>
        <taxon>Eimeria</taxon>
    </lineage>
</organism>
<dbReference type="PANTHER" id="PTHR37984:SF5">
    <property type="entry name" value="PROTEIN NYNRIN-LIKE"/>
    <property type="match status" value="1"/>
</dbReference>
<dbReference type="AlphaFoldDB" id="C8TDM5"/>
<proteinExistence type="predicted"/>
<evidence type="ECO:0000256" key="2">
    <source>
        <dbReference type="ARBA" id="ARBA00022695"/>
    </source>
</evidence>
<dbReference type="InterPro" id="IPR012337">
    <property type="entry name" value="RNaseH-like_sf"/>
</dbReference>
<dbReference type="InterPro" id="IPR050951">
    <property type="entry name" value="Retrovirus_Pol_polyprotein"/>
</dbReference>
<evidence type="ECO:0000313" key="9">
    <source>
        <dbReference type="EMBL" id="CAK51361.1"/>
    </source>
</evidence>
<dbReference type="GO" id="GO:0004519">
    <property type="term" value="F:endonuclease activity"/>
    <property type="evidence" value="ECO:0007669"/>
    <property type="project" value="UniProtKB-KW"/>
</dbReference>
<evidence type="ECO:0000256" key="1">
    <source>
        <dbReference type="ARBA" id="ARBA00022679"/>
    </source>
</evidence>
<keyword evidence="5" id="KW-0378">Hydrolase</keyword>
<dbReference type="SUPFAM" id="SSF56672">
    <property type="entry name" value="DNA/RNA polymerases"/>
    <property type="match status" value="1"/>
</dbReference>
<evidence type="ECO:0000313" key="10">
    <source>
        <dbReference type="Proteomes" id="UP000243681"/>
    </source>
</evidence>
<dbReference type="GO" id="GO:0003676">
    <property type="term" value="F:nucleic acid binding"/>
    <property type="evidence" value="ECO:0007669"/>
    <property type="project" value="InterPro"/>
</dbReference>
<evidence type="ECO:0000259" key="8">
    <source>
        <dbReference type="PROSITE" id="PS50994"/>
    </source>
</evidence>
<dbReference type="InterPro" id="IPR041373">
    <property type="entry name" value="RT_RNaseH"/>
</dbReference>
<dbReference type="Pfam" id="PF17917">
    <property type="entry name" value="RT_RNaseH"/>
    <property type="match status" value="1"/>
</dbReference>
<dbReference type="Gene3D" id="3.30.420.10">
    <property type="entry name" value="Ribonuclease H-like superfamily/Ribonuclease H"/>
    <property type="match status" value="1"/>
</dbReference>
<sequence length="327" mass="37385">MNPTQQRYSICDQELLALVMALDKLSHLLRVSKVTVYTDHQALTHLQRVQASKPLRGRIAQWLDFSAEFPDLHITYVQGGHNQGADALFRRPGLPNTSLHDTPSAGLMLAIGQGAPRRPRRRSLPSAPSPAQPEPKPEAEHPTLTTKAPANPRDVRQWPRAYSKCSVFRVPYKAAANQPGDALQIEFCNRQFTFRYLLIPSRRWAHVSLDFITDLPLTTTGHDSILVMVESLSKMADFVRAKKSFTAADTVELLADRLIRYHSFPQVLISDRDPRFQSDLWNQLCHRFNIKRCMSSSYHLQSDGQTERVNRTLEQMLRTYIKSDEWE</sequence>
<dbReference type="GO" id="GO:0003964">
    <property type="term" value="F:RNA-directed DNA polymerase activity"/>
    <property type="evidence" value="ECO:0007669"/>
    <property type="project" value="UniProtKB-KW"/>
</dbReference>
<name>C8TDM5_EIMTE</name>
<dbReference type="VEuPathDB" id="ToxoDB:ETH_00022645"/>
<feature type="region of interest" description="Disordered" evidence="7">
    <location>
        <begin position="114"/>
        <end position="153"/>
    </location>
</feature>
<keyword evidence="4" id="KW-0255">Endonuclease</keyword>
<dbReference type="InterPro" id="IPR043502">
    <property type="entry name" value="DNA/RNA_pol_sf"/>
</dbReference>
<dbReference type="VEuPathDB" id="ToxoDB:ETH2_1581100"/>
<gene>
    <name evidence="9" type="ORF">e1012e08.tmp0281</name>
</gene>
<dbReference type="CDD" id="cd09274">
    <property type="entry name" value="RNase_HI_RT_Ty3"/>
    <property type="match status" value="1"/>
</dbReference>
<protein>
    <recommendedName>
        <fullName evidence="8">Integrase catalytic domain-containing protein</fullName>
    </recommendedName>
</protein>